<protein>
    <submittedName>
        <fullName evidence="1">Uncharacterized protein</fullName>
    </submittedName>
</protein>
<gene>
    <name evidence="1" type="ORF">MPOCJGCO_1383</name>
</gene>
<organism evidence="1 2">
    <name type="scientific">Methylobacterium trifolii</name>
    <dbReference type="NCBI Taxonomy" id="1003092"/>
    <lineage>
        <taxon>Bacteria</taxon>
        <taxon>Pseudomonadati</taxon>
        <taxon>Pseudomonadota</taxon>
        <taxon>Alphaproteobacteria</taxon>
        <taxon>Hyphomicrobiales</taxon>
        <taxon>Methylobacteriaceae</taxon>
        <taxon>Methylobacterium</taxon>
    </lineage>
</organism>
<evidence type="ECO:0000313" key="2">
    <source>
        <dbReference type="Proteomes" id="UP001055057"/>
    </source>
</evidence>
<accession>A0ABQ4TZK2</accession>
<dbReference type="Proteomes" id="UP001055057">
    <property type="component" value="Unassembled WGS sequence"/>
</dbReference>
<reference evidence="1" key="2">
    <citation type="submission" date="2021-08" db="EMBL/GenBank/DDBJ databases">
        <authorList>
            <person name="Tani A."/>
            <person name="Ola A."/>
            <person name="Ogura Y."/>
            <person name="Katsura K."/>
            <person name="Hayashi T."/>
        </authorList>
    </citation>
    <scope>NUCLEOTIDE SEQUENCE</scope>
    <source>
        <strain evidence="1">DSM 23632</strain>
    </source>
</reference>
<comment type="caution">
    <text evidence="1">The sequence shown here is derived from an EMBL/GenBank/DDBJ whole genome shotgun (WGS) entry which is preliminary data.</text>
</comment>
<keyword evidence="2" id="KW-1185">Reference proteome</keyword>
<name>A0ABQ4TZK2_9HYPH</name>
<dbReference type="EMBL" id="BPRB01000073">
    <property type="protein sequence ID" value="GJE59295.1"/>
    <property type="molecule type" value="Genomic_DNA"/>
</dbReference>
<proteinExistence type="predicted"/>
<reference evidence="1" key="1">
    <citation type="journal article" date="2021" name="Front. Microbiol.">
        <title>Comprehensive Comparative Genomics and Phenotyping of Methylobacterium Species.</title>
        <authorList>
            <person name="Alessa O."/>
            <person name="Ogura Y."/>
            <person name="Fujitani Y."/>
            <person name="Takami H."/>
            <person name="Hayashi T."/>
            <person name="Sahin N."/>
            <person name="Tani A."/>
        </authorList>
    </citation>
    <scope>NUCLEOTIDE SEQUENCE</scope>
    <source>
        <strain evidence="1">DSM 23632</strain>
    </source>
</reference>
<evidence type="ECO:0000313" key="1">
    <source>
        <dbReference type="EMBL" id="GJE59295.1"/>
    </source>
</evidence>
<sequence length="35" mass="3904">MVEAQVAEITRRLGMRDRTQAARRASALDFDRVGG</sequence>